<proteinExistence type="predicted"/>
<evidence type="ECO:0000256" key="3">
    <source>
        <dbReference type="ARBA" id="ARBA00022691"/>
    </source>
</evidence>
<dbReference type="EMBL" id="BMRB01000010">
    <property type="protein sequence ID" value="GGS58469.1"/>
    <property type="molecule type" value="Genomic_DNA"/>
</dbReference>
<evidence type="ECO:0000256" key="2">
    <source>
        <dbReference type="ARBA" id="ARBA00022679"/>
    </source>
</evidence>
<protein>
    <recommendedName>
        <fullName evidence="4">Ribosomal RNA adenine methylase transferase N-terminal domain-containing protein</fullName>
    </recommendedName>
</protein>
<name>A0A918LJS4_9PSEU</name>
<dbReference type="InterPro" id="IPR020598">
    <property type="entry name" value="rRNA_Ade_methylase_Trfase_N"/>
</dbReference>
<evidence type="ECO:0000313" key="6">
    <source>
        <dbReference type="Proteomes" id="UP000660680"/>
    </source>
</evidence>
<keyword evidence="2" id="KW-0808">Transferase</keyword>
<dbReference type="GO" id="GO:0000179">
    <property type="term" value="F:rRNA (adenine-N6,N6-)-dimethyltransferase activity"/>
    <property type="evidence" value="ECO:0007669"/>
    <property type="project" value="InterPro"/>
</dbReference>
<dbReference type="InterPro" id="IPR029063">
    <property type="entry name" value="SAM-dependent_MTases_sf"/>
</dbReference>
<dbReference type="Proteomes" id="UP000660680">
    <property type="component" value="Unassembled WGS sequence"/>
</dbReference>
<comment type="caution">
    <text evidence="5">The sequence shown here is derived from an EMBL/GenBank/DDBJ whole genome shotgun (WGS) entry which is preliminary data.</text>
</comment>
<accession>A0A918LJS4</accession>
<dbReference type="CDD" id="cd02440">
    <property type="entry name" value="AdoMet_MTases"/>
    <property type="match status" value="1"/>
</dbReference>
<dbReference type="Gene3D" id="3.40.50.150">
    <property type="entry name" value="Vaccinia Virus protein VP39"/>
    <property type="match status" value="1"/>
</dbReference>
<keyword evidence="3" id="KW-0949">S-adenosyl-L-methionine</keyword>
<keyword evidence="1" id="KW-0489">Methyltransferase</keyword>
<dbReference type="InterPro" id="IPR041698">
    <property type="entry name" value="Methyltransf_25"/>
</dbReference>
<dbReference type="SUPFAM" id="SSF53335">
    <property type="entry name" value="S-adenosyl-L-methionine-dependent methyltransferases"/>
    <property type="match status" value="1"/>
</dbReference>
<dbReference type="SMART" id="SM00650">
    <property type="entry name" value="rADc"/>
    <property type="match status" value="1"/>
</dbReference>
<evidence type="ECO:0000259" key="4">
    <source>
        <dbReference type="SMART" id="SM00650"/>
    </source>
</evidence>
<organism evidence="5 6">
    <name type="scientific">Actinokineospora fastidiosa</name>
    <dbReference type="NCBI Taxonomy" id="1816"/>
    <lineage>
        <taxon>Bacteria</taxon>
        <taxon>Bacillati</taxon>
        <taxon>Actinomycetota</taxon>
        <taxon>Actinomycetes</taxon>
        <taxon>Pseudonocardiales</taxon>
        <taxon>Pseudonocardiaceae</taxon>
        <taxon>Actinokineospora</taxon>
    </lineage>
</organism>
<gene>
    <name evidence="5" type="ORF">GCM10010171_61800</name>
</gene>
<dbReference type="RefSeq" id="WP_189214148.1">
    <property type="nucleotide sequence ID" value="NZ_BMRB01000010.1"/>
</dbReference>
<sequence>MVFLVEFLRDPRRTGAVTPSSPWSIRSLLDEAEVAGARSVVELGAGTGAITRALLQRLPPDARVLSLEVNPSFVARLRRRLADDRVSVVAASAADLREVLAEHGMGRVDRVISAVPWTTMPSGLRADIVSAVADVVADDGRFSTLMCRHRAATAGARSFDRLLRSRFGTVWRGQTVWAEFPPMFAYHCERPRGR</sequence>
<dbReference type="Pfam" id="PF13649">
    <property type="entry name" value="Methyltransf_25"/>
    <property type="match status" value="1"/>
</dbReference>
<evidence type="ECO:0000256" key="1">
    <source>
        <dbReference type="ARBA" id="ARBA00022603"/>
    </source>
</evidence>
<keyword evidence="6" id="KW-1185">Reference proteome</keyword>
<reference evidence="5" key="1">
    <citation type="journal article" date="2014" name="Int. J. Syst. Evol. Microbiol.">
        <title>Complete genome sequence of Corynebacterium casei LMG S-19264T (=DSM 44701T), isolated from a smear-ripened cheese.</title>
        <authorList>
            <consortium name="US DOE Joint Genome Institute (JGI-PGF)"/>
            <person name="Walter F."/>
            <person name="Albersmeier A."/>
            <person name="Kalinowski J."/>
            <person name="Ruckert C."/>
        </authorList>
    </citation>
    <scope>NUCLEOTIDE SEQUENCE</scope>
    <source>
        <strain evidence="5">JCM 3276</strain>
    </source>
</reference>
<dbReference type="AlphaFoldDB" id="A0A918LJS4"/>
<feature type="domain" description="Ribosomal RNA adenine methylase transferase N-terminal" evidence="4">
    <location>
        <begin position="24"/>
        <end position="166"/>
    </location>
</feature>
<evidence type="ECO:0000313" key="5">
    <source>
        <dbReference type="EMBL" id="GGS58469.1"/>
    </source>
</evidence>
<reference evidence="5" key="2">
    <citation type="submission" date="2020-09" db="EMBL/GenBank/DDBJ databases">
        <authorList>
            <person name="Sun Q."/>
            <person name="Ohkuma M."/>
        </authorList>
    </citation>
    <scope>NUCLEOTIDE SEQUENCE</scope>
    <source>
        <strain evidence="5">JCM 3276</strain>
    </source>
</reference>